<evidence type="ECO:0000256" key="5">
    <source>
        <dbReference type="ARBA" id="ARBA00022679"/>
    </source>
</evidence>
<comment type="cofactor">
    <cofactor evidence="1">
        <name>K(+)</name>
        <dbReference type="ChEBI" id="CHEBI:29103"/>
    </cofactor>
</comment>
<evidence type="ECO:0000256" key="8">
    <source>
        <dbReference type="ARBA" id="ARBA00022777"/>
    </source>
</evidence>
<evidence type="ECO:0000256" key="7">
    <source>
        <dbReference type="ARBA" id="ARBA00022741"/>
    </source>
</evidence>
<protein>
    <recommendedName>
        <fullName evidence="4 14">Pyruvate kinase</fullName>
        <ecNumber evidence="4 14">2.7.1.40</ecNumber>
    </recommendedName>
</protein>
<proteinExistence type="inferred from homology"/>
<dbReference type="GO" id="GO:0004743">
    <property type="term" value="F:pyruvate kinase activity"/>
    <property type="evidence" value="ECO:0007669"/>
    <property type="project" value="UniProtKB-EC"/>
</dbReference>
<evidence type="ECO:0000259" key="15">
    <source>
        <dbReference type="Pfam" id="PF00224"/>
    </source>
</evidence>
<keyword evidence="17" id="KW-1185">Reference proteome</keyword>
<dbReference type="GO" id="GO:0000287">
    <property type="term" value="F:magnesium ion binding"/>
    <property type="evidence" value="ECO:0007669"/>
    <property type="project" value="InterPro"/>
</dbReference>
<keyword evidence="9" id="KW-0067">ATP-binding</keyword>
<keyword evidence="10 14" id="KW-0460">Magnesium</keyword>
<sequence>MVDTPRPTRAEATDVANAVLDGADGVLLGAETLRGKYAVDCVTTVCRIARSAEAVMETALYNEDEVAAQQFEVRALILKYACIPEHLS</sequence>
<dbReference type="InterPro" id="IPR015813">
    <property type="entry name" value="Pyrv/PenolPyrv_kinase-like_dom"/>
</dbReference>
<dbReference type="PANTHER" id="PTHR11817">
    <property type="entry name" value="PYRUVATE KINASE"/>
    <property type="match status" value="1"/>
</dbReference>
<keyword evidence="12 16" id="KW-0670">Pyruvate</keyword>
<evidence type="ECO:0000256" key="6">
    <source>
        <dbReference type="ARBA" id="ARBA00022723"/>
    </source>
</evidence>
<dbReference type="InterPro" id="IPR036918">
    <property type="entry name" value="Pyrv_Knase_C_sf"/>
</dbReference>
<dbReference type="EMBL" id="BLLF01001704">
    <property type="protein sequence ID" value="GFH20819.1"/>
    <property type="molecule type" value="Genomic_DNA"/>
</dbReference>
<dbReference type="InterPro" id="IPR015793">
    <property type="entry name" value="Pyrv_Knase_brl"/>
</dbReference>
<dbReference type="InterPro" id="IPR001697">
    <property type="entry name" value="Pyr_Knase"/>
</dbReference>
<reference evidence="16 17" key="1">
    <citation type="submission" date="2020-02" db="EMBL/GenBank/DDBJ databases">
        <title>Draft genome sequence of Haematococcus lacustris strain NIES-144.</title>
        <authorList>
            <person name="Morimoto D."/>
            <person name="Nakagawa S."/>
            <person name="Yoshida T."/>
            <person name="Sawayama S."/>
        </authorList>
    </citation>
    <scope>NUCLEOTIDE SEQUENCE [LARGE SCALE GENOMIC DNA]</scope>
    <source>
        <strain evidence="16 17">NIES-144</strain>
    </source>
</reference>
<evidence type="ECO:0000313" key="17">
    <source>
        <dbReference type="Proteomes" id="UP000485058"/>
    </source>
</evidence>
<keyword evidence="8 14" id="KW-0418">Kinase</keyword>
<evidence type="ECO:0000256" key="2">
    <source>
        <dbReference type="ARBA" id="ARBA00004997"/>
    </source>
</evidence>
<dbReference type="UniPathway" id="UPA00109">
    <property type="reaction ID" value="UER00188"/>
</dbReference>
<comment type="pathway">
    <text evidence="2 14">Carbohydrate degradation; glycolysis; pyruvate from D-glyceraldehyde 3-phosphate: step 5/5.</text>
</comment>
<dbReference type="EC" id="2.7.1.40" evidence="4 14"/>
<evidence type="ECO:0000256" key="13">
    <source>
        <dbReference type="ARBA" id="ARBA00048152"/>
    </source>
</evidence>
<gene>
    <name evidence="16" type="ORF">HaLaN_18006</name>
</gene>
<feature type="domain" description="Pyruvate kinase barrel" evidence="15">
    <location>
        <begin position="1"/>
        <end position="42"/>
    </location>
</feature>
<dbReference type="InterPro" id="IPR040442">
    <property type="entry name" value="Pyrv_kinase-like_dom_sf"/>
</dbReference>
<comment type="catalytic activity">
    <reaction evidence="13 14">
        <text>pyruvate + ATP = phosphoenolpyruvate + ADP + H(+)</text>
        <dbReference type="Rhea" id="RHEA:18157"/>
        <dbReference type="ChEBI" id="CHEBI:15361"/>
        <dbReference type="ChEBI" id="CHEBI:15378"/>
        <dbReference type="ChEBI" id="CHEBI:30616"/>
        <dbReference type="ChEBI" id="CHEBI:58702"/>
        <dbReference type="ChEBI" id="CHEBI:456216"/>
        <dbReference type="EC" id="2.7.1.40"/>
    </reaction>
</comment>
<evidence type="ECO:0000256" key="11">
    <source>
        <dbReference type="ARBA" id="ARBA00023152"/>
    </source>
</evidence>
<organism evidence="16 17">
    <name type="scientific">Haematococcus lacustris</name>
    <name type="common">Green alga</name>
    <name type="synonym">Haematococcus pluvialis</name>
    <dbReference type="NCBI Taxonomy" id="44745"/>
    <lineage>
        <taxon>Eukaryota</taxon>
        <taxon>Viridiplantae</taxon>
        <taxon>Chlorophyta</taxon>
        <taxon>core chlorophytes</taxon>
        <taxon>Chlorophyceae</taxon>
        <taxon>CS clade</taxon>
        <taxon>Chlamydomonadales</taxon>
        <taxon>Haematococcaceae</taxon>
        <taxon>Haematococcus</taxon>
    </lineage>
</organism>
<name>A0A699ZMI5_HAELA</name>
<keyword evidence="11 14" id="KW-0324">Glycolysis</keyword>
<accession>A0A699ZMI5</accession>
<comment type="caution">
    <text evidence="16">The sequence shown here is derived from an EMBL/GenBank/DDBJ whole genome shotgun (WGS) entry which is preliminary data.</text>
</comment>
<evidence type="ECO:0000256" key="4">
    <source>
        <dbReference type="ARBA" id="ARBA00012142"/>
    </source>
</evidence>
<dbReference type="Pfam" id="PF00224">
    <property type="entry name" value="PK"/>
    <property type="match status" value="1"/>
</dbReference>
<evidence type="ECO:0000256" key="9">
    <source>
        <dbReference type="ARBA" id="ARBA00022840"/>
    </source>
</evidence>
<evidence type="ECO:0000256" key="10">
    <source>
        <dbReference type="ARBA" id="ARBA00022842"/>
    </source>
</evidence>
<dbReference type="GO" id="GO:0005524">
    <property type="term" value="F:ATP binding"/>
    <property type="evidence" value="ECO:0007669"/>
    <property type="project" value="UniProtKB-KW"/>
</dbReference>
<evidence type="ECO:0000313" key="16">
    <source>
        <dbReference type="EMBL" id="GFH20819.1"/>
    </source>
</evidence>
<keyword evidence="5 14" id="KW-0808">Transferase</keyword>
<evidence type="ECO:0000256" key="3">
    <source>
        <dbReference type="ARBA" id="ARBA00008663"/>
    </source>
</evidence>
<dbReference type="Gene3D" id="3.20.20.60">
    <property type="entry name" value="Phosphoenolpyruvate-binding domains"/>
    <property type="match status" value="1"/>
</dbReference>
<dbReference type="Gene3D" id="3.40.1380.20">
    <property type="entry name" value="Pyruvate kinase, C-terminal domain"/>
    <property type="match status" value="1"/>
</dbReference>
<keyword evidence="7" id="KW-0547">Nucleotide-binding</keyword>
<evidence type="ECO:0000256" key="14">
    <source>
        <dbReference type="RuleBase" id="RU000504"/>
    </source>
</evidence>
<evidence type="ECO:0000256" key="12">
    <source>
        <dbReference type="ARBA" id="ARBA00023317"/>
    </source>
</evidence>
<dbReference type="SUPFAM" id="SSF51621">
    <property type="entry name" value="Phosphoenolpyruvate/pyruvate domain"/>
    <property type="match status" value="1"/>
</dbReference>
<dbReference type="GO" id="GO:0016301">
    <property type="term" value="F:kinase activity"/>
    <property type="evidence" value="ECO:0007669"/>
    <property type="project" value="UniProtKB-KW"/>
</dbReference>
<comment type="similarity">
    <text evidence="3 14">Belongs to the pyruvate kinase family.</text>
</comment>
<dbReference type="AlphaFoldDB" id="A0A699ZMI5"/>
<dbReference type="Proteomes" id="UP000485058">
    <property type="component" value="Unassembled WGS sequence"/>
</dbReference>
<dbReference type="GO" id="GO:0030955">
    <property type="term" value="F:potassium ion binding"/>
    <property type="evidence" value="ECO:0007669"/>
    <property type="project" value="InterPro"/>
</dbReference>
<keyword evidence="6" id="KW-0479">Metal-binding</keyword>
<evidence type="ECO:0000256" key="1">
    <source>
        <dbReference type="ARBA" id="ARBA00001958"/>
    </source>
</evidence>
<dbReference type="PRINTS" id="PR01050">
    <property type="entry name" value="PYRUVTKNASE"/>
</dbReference>